<sequence length="70" mass="8303">MAHHHHHHHGNPSPYDDPFLSCCCCPCYLVSSVFRMFGRCAFVACYPILQCFGLDDYRHHHHNHHHTHFH</sequence>
<comment type="caution">
    <text evidence="1">The sequence shown here is derived from an EMBL/GenBank/DDBJ whole genome shotgun (WGS) entry which is preliminary data.</text>
</comment>
<organism evidence="1 2">
    <name type="scientific">Dioscorea alata</name>
    <name type="common">Purple yam</name>
    <dbReference type="NCBI Taxonomy" id="55571"/>
    <lineage>
        <taxon>Eukaryota</taxon>
        <taxon>Viridiplantae</taxon>
        <taxon>Streptophyta</taxon>
        <taxon>Embryophyta</taxon>
        <taxon>Tracheophyta</taxon>
        <taxon>Spermatophyta</taxon>
        <taxon>Magnoliopsida</taxon>
        <taxon>Liliopsida</taxon>
        <taxon>Dioscoreales</taxon>
        <taxon>Dioscoreaceae</taxon>
        <taxon>Dioscorea</taxon>
    </lineage>
</organism>
<protein>
    <submittedName>
        <fullName evidence="1">Uncharacterized protein</fullName>
    </submittedName>
</protein>
<dbReference type="Proteomes" id="UP000827976">
    <property type="component" value="Chromosome 7"/>
</dbReference>
<proteinExistence type="predicted"/>
<reference evidence="2" key="1">
    <citation type="journal article" date="2022" name="Nat. Commun.">
        <title>Chromosome evolution and the genetic basis of agronomically important traits in greater yam.</title>
        <authorList>
            <person name="Bredeson J.V."/>
            <person name="Lyons J.B."/>
            <person name="Oniyinde I.O."/>
            <person name="Okereke N.R."/>
            <person name="Kolade O."/>
            <person name="Nnabue I."/>
            <person name="Nwadili C.O."/>
            <person name="Hribova E."/>
            <person name="Parker M."/>
            <person name="Nwogha J."/>
            <person name="Shu S."/>
            <person name="Carlson J."/>
            <person name="Kariba R."/>
            <person name="Muthemba S."/>
            <person name="Knop K."/>
            <person name="Barton G.J."/>
            <person name="Sherwood A.V."/>
            <person name="Lopez-Montes A."/>
            <person name="Asiedu R."/>
            <person name="Jamnadass R."/>
            <person name="Muchugi A."/>
            <person name="Goodstein D."/>
            <person name="Egesi C.N."/>
            <person name="Featherston J."/>
            <person name="Asfaw A."/>
            <person name="Simpson G.G."/>
            <person name="Dolezel J."/>
            <person name="Hendre P.S."/>
            <person name="Van Deynze A."/>
            <person name="Kumar P.L."/>
            <person name="Obidiegwu J.E."/>
            <person name="Bhattacharjee R."/>
            <person name="Rokhsar D.S."/>
        </authorList>
    </citation>
    <scope>NUCLEOTIDE SEQUENCE [LARGE SCALE GENOMIC DNA]</scope>
    <source>
        <strain evidence="2">cv. TDa95/00328</strain>
    </source>
</reference>
<name>A0ACB7VT91_DIOAL</name>
<evidence type="ECO:0000313" key="1">
    <source>
        <dbReference type="EMBL" id="KAH7677691.1"/>
    </source>
</evidence>
<dbReference type="EMBL" id="CM037017">
    <property type="protein sequence ID" value="KAH7677691.1"/>
    <property type="molecule type" value="Genomic_DNA"/>
</dbReference>
<evidence type="ECO:0000313" key="2">
    <source>
        <dbReference type="Proteomes" id="UP000827976"/>
    </source>
</evidence>
<keyword evidence="2" id="KW-1185">Reference proteome</keyword>
<gene>
    <name evidence="1" type="ORF">IHE45_07G099900</name>
</gene>
<accession>A0ACB7VT91</accession>